<accession>A0AAD6MY06</accession>
<dbReference type="Proteomes" id="UP001215712">
    <property type="component" value="Unassembled WGS sequence"/>
</dbReference>
<dbReference type="InterPro" id="IPR057218">
    <property type="entry name" value="DUF7896"/>
</dbReference>
<dbReference type="EMBL" id="JAQJAN010000004">
    <property type="protein sequence ID" value="KAJ5732393.1"/>
    <property type="molecule type" value="Genomic_DNA"/>
</dbReference>
<evidence type="ECO:0000256" key="1">
    <source>
        <dbReference type="SAM" id="MobiDB-lite"/>
    </source>
</evidence>
<comment type="caution">
    <text evidence="3">The sequence shown here is derived from an EMBL/GenBank/DDBJ whole genome shotgun (WGS) entry which is preliminary data.</text>
</comment>
<proteinExistence type="predicted"/>
<feature type="compositionally biased region" description="Acidic residues" evidence="1">
    <location>
        <begin position="560"/>
        <end position="571"/>
    </location>
</feature>
<feature type="region of interest" description="Disordered" evidence="1">
    <location>
        <begin position="46"/>
        <end position="129"/>
    </location>
</feature>
<reference evidence="3" key="2">
    <citation type="submission" date="2023-01" db="EMBL/GenBank/DDBJ databases">
        <authorList>
            <person name="Petersen C."/>
        </authorList>
    </citation>
    <scope>NUCLEOTIDE SEQUENCE</scope>
    <source>
        <strain evidence="3">IBT 17514</strain>
    </source>
</reference>
<feature type="domain" description="DUF7896" evidence="2">
    <location>
        <begin position="475"/>
        <end position="554"/>
    </location>
</feature>
<protein>
    <recommendedName>
        <fullName evidence="2">DUF7896 domain-containing protein</fullName>
    </recommendedName>
</protein>
<name>A0AAD6MY06_9EURO</name>
<dbReference type="Pfam" id="PF25438">
    <property type="entry name" value="DUF7896"/>
    <property type="match status" value="1"/>
</dbReference>
<dbReference type="PANTHER" id="PTHR42031:SF1">
    <property type="entry name" value="KEY LIME PATHOGENICITY PROTEIN"/>
    <property type="match status" value="1"/>
</dbReference>
<dbReference type="PANTHER" id="PTHR42031">
    <property type="entry name" value="KEY LIME PATHOGENICITY PROTEIN"/>
    <property type="match status" value="1"/>
</dbReference>
<sequence length="689" mass="75117">MTFNQDDELFMRAISGYRDAFLDRYSHLPEAERMQLWSSRISPFIPAINGDDSTPGKSGKRTRQDTPRTLPSGSGLPQAKRRATSPEIPVTVELRRALSQVSNAATPREDASTSTYRHTAPMARSQSQQIPISHWHPPAGANMAKRQSFGPPRTQQIPFDHVIDEYSPSEYTRQLQLDDSESQSYPSLGHSGSGPGSTLSLGLAAQGLSNGATPLSHHNHHDGQVSPMADASPATAVQMARSTTTDSIINNFHNFGFDGTTSAAAATIPTSDLDPASSYSISPEWVPTSASGLPFHHPHSMYPNIEQHPFSISYHASFSTSAPCTSSFPHPIPASRIPAAPVQPHHALAAVEMKPSLSIESPPSPTNSSAPTRAARRTQEQIAHATRPIAPKREPESSSSPTTILLQPDSKDPHQMVRICPTDGTAKPVQAIPKASVQRPPRPKTYCHLCNDQPEGFHGDHELRRHIDRVHASVRKVWVCVDISPDKTFLANCKACRNGKKYGANYNAAAHLRRTHFNPCQRGRGGRGKETEKRGGKGGGNHPPMDVLKHWMRQTVERAGEDDEYDGDEAGETGAVNGKNVDDVCGTSYGSEEYFDEGDGEAEIELEQEVEQEHESNQAQEHLGLGFQATPVGLTSSLPHVASFAMESTLMHGYDAYSVPAFELDPSLDGPFYMDSQPPFPPEMESYVM</sequence>
<organism evidence="3 4">
    <name type="scientific">Penicillium malachiteum</name>
    <dbReference type="NCBI Taxonomy" id="1324776"/>
    <lineage>
        <taxon>Eukaryota</taxon>
        <taxon>Fungi</taxon>
        <taxon>Dikarya</taxon>
        <taxon>Ascomycota</taxon>
        <taxon>Pezizomycotina</taxon>
        <taxon>Eurotiomycetes</taxon>
        <taxon>Eurotiomycetidae</taxon>
        <taxon>Eurotiales</taxon>
        <taxon>Aspergillaceae</taxon>
        <taxon>Penicillium</taxon>
    </lineage>
</organism>
<keyword evidence="4" id="KW-1185">Reference proteome</keyword>
<feature type="region of interest" description="Disordered" evidence="1">
    <location>
        <begin position="518"/>
        <end position="546"/>
    </location>
</feature>
<evidence type="ECO:0000313" key="3">
    <source>
        <dbReference type="EMBL" id="KAJ5732393.1"/>
    </source>
</evidence>
<feature type="region of interest" description="Disordered" evidence="1">
    <location>
        <begin position="179"/>
        <end position="234"/>
    </location>
</feature>
<gene>
    <name evidence="3" type="ORF">N7493_003874</name>
</gene>
<dbReference type="AlphaFoldDB" id="A0AAD6MY06"/>
<evidence type="ECO:0000313" key="4">
    <source>
        <dbReference type="Proteomes" id="UP001215712"/>
    </source>
</evidence>
<reference evidence="3" key="1">
    <citation type="journal article" date="2023" name="IMA Fungus">
        <title>Comparative genomic study of the Penicillium genus elucidates a diverse pangenome and 15 lateral gene transfer events.</title>
        <authorList>
            <person name="Petersen C."/>
            <person name="Sorensen T."/>
            <person name="Nielsen M.R."/>
            <person name="Sondergaard T.E."/>
            <person name="Sorensen J.L."/>
            <person name="Fitzpatrick D.A."/>
            <person name="Frisvad J.C."/>
            <person name="Nielsen K.L."/>
        </authorList>
    </citation>
    <scope>NUCLEOTIDE SEQUENCE</scope>
    <source>
        <strain evidence="3">IBT 17514</strain>
    </source>
</reference>
<feature type="region of interest" description="Disordered" evidence="1">
    <location>
        <begin position="560"/>
        <end position="582"/>
    </location>
</feature>
<feature type="region of interest" description="Disordered" evidence="1">
    <location>
        <begin position="356"/>
        <end position="413"/>
    </location>
</feature>
<evidence type="ECO:0000259" key="2">
    <source>
        <dbReference type="Pfam" id="PF25438"/>
    </source>
</evidence>